<dbReference type="EnsemblProtists" id="EKX54797">
    <property type="protein sequence ID" value="EKX54797"/>
    <property type="gene ID" value="GUITHDRAFT_99447"/>
</dbReference>
<dbReference type="GeneID" id="17311725"/>
<evidence type="ECO:0000259" key="3">
    <source>
        <dbReference type="Pfam" id="PF13649"/>
    </source>
</evidence>
<dbReference type="RefSeq" id="XP_005841777.1">
    <property type="nucleotide sequence ID" value="XM_005841720.1"/>
</dbReference>
<keyword evidence="2" id="KW-0732">Signal</keyword>
<dbReference type="PANTHER" id="PTHR43861">
    <property type="entry name" value="TRANS-ACONITATE 2-METHYLTRANSFERASE-RELATED"/>
    <property type="match status" value="1"/>
</dbReference>
<evidence type="ECO:0000313" key="6">
    <source>
        <dbReference type="Proteomes" id="UP000011087"/>
    </source>
</evidence>
<dbReference type="Gene3D" id="3.40.50.150">
    <property type="entry name" value="Vaccinia Virus protein VP39"/>
    <property type="match status" value="1"/>
</dbReference>
<reference evidence="6" key="2">
    <citation type="submission" date="2012-11" db="EMBL/GenBank/DDBJ databases">
        <authorList>
            <person name="Kuo A."/>
            <person name="Curtis B.A."/>
            <person name="Tanifuji G."/>
            <person name="Burki F."/>
            <person name="Gruber A."/>
            <person name="Irimia M."/>
            <person name="Maruyama S."/>
            <person name="Arias M.C."/>
            <person name="Ball S.G."/>
            <person name="Gile G.H."/>
            <person name="Hirakawa Y."/>
            <person name="Hopkins J.F."/>
            <person name="Rensing S.A."/>
            <person name="Schmutz J."/>
            <person name="Symeonidi A."/>
            <person name="Elias M."/>
            <person name="Eveleigh R.J."/>
            <person name="Herman E.K."/>
            <person name="Klute M.J."/>
            <person name="Nakayama T."/>
            <person name="Obornik M."/>
            <person name="Reyes-Prieto A."/>
            <person name="Armbrust E.V."/>
            <person name="Aves S.J."/>
            <person name="Beiko R.G."/>
            <person name="Coutinho P."/>
            <person name="Dacks J.B."/>
            <person name="Durnford D.G."/>
            <person name="Fast N.M."/>
            <person name="Green B.R."/>
            <person name="Grisdale C."/>
            <person name="Hempe F."/>
            <person name="Henrissat B."/>
            <person name="Hoppner M.P."/>
            <person name="Ishida K.-I."/>
            <person name="Kim E."/>
            <person name="Koreny L."/>
            <person name="Kroth P.G."/>
            <person name="Liu Y."/>
            <person name="Malik S.-B."/>
            <person name="Maier U.G."/>
            <person name="McRose D."/>
            <person name="Mock T."/>
            <person name="Neilson J.A."/>
            <person name="Onodera N.T."/>
            <person name="Poole A.M."/>
            <person name="Pritham E.J."/>
            <person name="Richards T.A."/>
            <person name="Rocap G."/>
            <person name="Roy S.W."/>
            <person name="Sarai C."/>
            <person name="Schaack S."/>
            <person name="Shirato S."/>
            <person name="Slamovits C.H."/>
            <person name="Spencer D.F."/>
            <person name="Suzuki S."/>
            <person name="Worden A.Z."/>
            <person name="Zauner S."/>
            <person name="Barry K."/>
            <person name="Bell C."/>
            <person name="Bharti A.K."/>
            <person name="Crow J.A."/>
            <person name="Grimwood J."/>
            <person name="Kramer R."/>
            <person name="Lindquist E."/>
            <person name="Lucas S."/>
            <person name="Salamov A."/>
            <person name="McFadden G.I."/>
            <person name="Lane C.E."/>
            <person name="Keeling P.J."/>
            <person name="Gray M.W."/>
            <person name="Grigoriev I.V."/>
            <person name="Archibald J.M."/>
        </authorList>
    </citation>
    <scope>NUCLEOTIDE SEQUENCE</scope>
    <source>
        <strain evidence="6">CCMP2712</strain>
    </source>
</reference>
<keyword evidence="6" id="KW-1185">Reference proteome</keyword>
<dbReference type="InterPro" id="IPR041698">
    <property type="entry name" value="Methyltransf_25"/>
</dbReference>
<dbReference type="CDD" id="cd02440">
    <property type="entry name" value="AdoMet_MTases"/>
    <property type="match status" value="1"/>
</dbReference>
<evidence type="ECO:0000313" key="4">
    <source>
        <dbReference type="EMBL" id="EKX54797.1"/>
    </source>
</evidence>
<dbReference type="Proteomes" id="UP000011087">
    <property type="component" value="Unassembled WGS sequence"/>
</dbReference>
<feature type="chain" id="PRO_5008772117" description="Methyltransferase domain-containing protein" evidence="2">
    <location>
        <begin position="22"/>
        <end position="290"/>
    </location>
</feature>
<dbReference type="Pfam" id="PF13649">
    <property type="entry name" value="Methyltransf_25"/>
    <property type="match status" value="1"/>
</dbReference>
<accession>L1K2K9</accession>
<dbReference type="SUPFAM" id="SSF53335">
    <property type="entry name" value="S-adenosyl-L-methionine-dependent methyltransferases"/>
    <property type="match status" value="1"/>
</dbReference>
<dbReference type="AlphaFoldDB" id="L1K2K9"/>
<evidence type="ECO:0000313" key="5">
    <source>
        <dbReference type="EnsemblProtists" id="EKX54797"/>
    </source>
</evidence>
<dbReference type="PANTHER" id="PTHR43861:SF3">
    <property type="entry name" value="PUTATIVE (AFU_ORTHOLOGUE AFUA_2G14390)-RELATED"/>
    <property type="match status" value="1"/>
</dbReference>
<dbReference type="OrthoDB" id="66144at2759"/>
<evidence type="ECO:0000256" key="1">
    <source>
        <dbReference type="ARBA" id="ARBA00022679"/>
    </source>
</evidence>
<gene>
    <name evidence="4" type="ORF">GUITHDRAFT_99447</name>
</gene>
<proteinExistence type="predicted"/>
<evidence type="ECO:0000256" key="2">
    <source>
        <dbReference type="SAM" id="SignalP"/>
    </source>
</evidence>
<organism evidence="4">
    <name type="scientific">Guillardia theta (strain CCMP2712)</name>
    <name type="common">Cryptophyte</name>
    <dbReference type="NCBI Taxonomy" id="905079"/>
    <lineage>
        <taxon>Eukaryota</taxon>
        <taxon>Cryptophyceae</taxon>
        <taxon>Pyrenomonadales</taxon>
        <taxon>Geminigeraceae</taxon>
        <taxon>Guillardia</taxon>
    </lineage>
</organism>
<protein>
    <recommendedName>
        <fullName evidence="3">Methyltransferase domain-containing protein</fullName>
    </recommendedName>
</protein>
<dbReference type="HOGENOM" id="CLU_961204_0_0_1"/>
<feature type="signal peptide" evidence="2">
    <location>
        <begin position="1"/>
        <end position="21"/>
    </location>
</feature>
<reference evidence="4 6" key="1">
    <citation type="journal article" date="2012" name="Nature">
        <title>Algal genomes reveal evolutionary mosaicism and the fate of nucleomorphs.</title>
        <authorList>
            <consortium name="DOE Joint Genome Institute"/>
            <person name="Curtis B.A."/>
            <person name="Tanifuji G."/>
            <person name="Burki F."/>
            <person name="Gruber A."/>
            <person name="Irimia M."/>
            <person name="Maruyama S."/>
            <person name="Arias M.C."/>
            <person name="Ball S.G."/>
            <person name="Gile G.H."/>
            <person name="Hirakawa Y."/>
            <person name="Hopkins J.F."/>
            <person name="Kuo A."/>
            <person name="Rensing S.A."/>
            <person name="Schmutz J."/>
            <person name="Symeonidi A."/>
            <person name="Elias M."/>
            <person name="Eveleigh R.J."/>
            <person name="Herman E.K."/>
            <person name="Klute M.J."/>
            <person name="Nakayama T."/>
            <person name="Obornik M."/>
            <person name="Reyes-Prieto A."/>
            <person name="Armbrust E.V."/>
            <person name="Aves S.J."/>
            <person name="Beiko R.G."/>
            <person name="Coutinho P."/>
            <person name="Dacks J.B."/>
            <person name="Durnford D.G."/>
            <person name="Fast N.M."/>
            <person name="Green B.R."/>
            <person name="Grisdale C.J."/>
            <person name="Hempel F."/>
            <person name="Henrissat B."/>
            <person name="Hoppner M.P."/>
            <person name="Ishida K."/>
            <person name="Kim E."/>
            <person name="Koreny L."/>
            <person name="Kroth P.G."/>
            <person name="Liu Y."/>
            <person name="Malik S.B."/>
            <person name="Maier U.G."/>
            <person name="McRose D."/>
            <person name="Mock T."/>
            <person name="Neilson J.A."/>
            <person name="Onodera N.T."/>
            <person name="Poole A.M."/>
            <person name="Pritham E.J."/>
            <person name="Richards T.A."/>
            <person name="Rocap G."/>
            <person name="Roy S.W."/>
            <person name="Sarai C."/>
            <person name="Schaack S."/>
            <person name="Shirato S."/>
            <person name="Slamovits C.H."/>
            <person name="Spencer D.F."/>
            <person name="Suzuki S."/>
            <person name="Worden A.Z."/>
            <person name="Zauner S."/>
            <person name="Barry K."/>
            <person name="Bell C."/>
            <person name="Bharti A.K."/>
            <person name="Crow J.A."/>
            <person name="Grimwood J."/>
            <person name="Kramer R."/>
            <person name="Lindquist E."/>
            <person name="Lucas S."/>
            <person name="Salamov A."/>
            <person name="McFadden G.I."/>
            <person name="Lane C.E."/>
            <person name="Keeling P.J."/>
            <person name="Gray M.W."/>
            <person name="Grigoriev I.V."/>
            <person name="Archibald J.M."/>
        </authorList>
    </citation>
    <scope>NUCLEOTIDE SEQUENCE</scope>
    <source>
        <strain evidence="4 6">CCMP2712</strain>
    </source>
</reference>
<name>L1K2K9_GUITC</name>
<reference evidence="5" key="3">
    <citation type="submission" date="2015-06" db="UniProtKB">
        <authorList>
            <consortium name="EnsemblProtists"/>
        </authorList>
    </citation>
    <scope>IDENTIFICATION</scope>
</reference>
<feature type="domain" description="Methyltransferase" evidence="3">
    <location>
        <begin position="93"/>
        <end position="191"/>
    </location>
</feature>
<dbReference type="PaxDb" id="55529-EKX54797"/>
<dbReference type="GO" id="GO:0016740">
    <property type="term" value="F:transferase activity"/>
    <property type="evidence" value="ECO:0007669"/>
    <property type="project" value="UniProtKB-KW"/>
</dbReference>
<sequence length="290" mass="32453">MCVPDSLMLSALLSCLALCRSVGPVVPDSLRLRGGTGIDAPPSSACIKVYSENAQGYDTWFEEAYFPGIIGAEFTSVERAMESFFPERSPLRVLEVGMGTGRFCLHLKKRFPEHEMLGVEPAEGMRKLCLENFKKHNQTVQLLECAAEDLDGCSQQVGEKVDCALFVTVFGFLKDHDKAVRNVHAVLSPTGCVLVAFIDKTTAWGKDYFLMTKEDKFYTDGTCVVHLAEVVEVFQRNGFDLVEDACYQTLMNYNETKLDLDFVEDEEEALKVERGYGDGMWSVLCFRPRS</sequence>
<keyword evidence="1" id="KW-0808">Transferase</keyword>
<dbReference type="InterPro" id="IPR029063">
    <property type="entry name" value="SAM-dependent_MTases_sf"/>
</dbReference>
<dbReference type="EMBL" id="JH992966">
    <property type="protein sequence ID" value="EKX54797.1"/>
    <property type="molecule type" value="Genomic_DNA"/>
</dbReference>
<dbReference type="KEGG" id="gtt:GUITHDRAFT_99447"/>